<comment type="caution">
    <text evidence="7">The sequence shown here is derived from an EMBL/GenBank/DDBJ whole genome shotgun (WGS) entry which is preliminary data.</text>
</comment>
<keyword evidence="1" id="KW-0285">Flavoprotein</keyword>
<dbReference type="InterPro" id="IPR013107">
    <property type="entry name" value="Acyl-CoA_DH_C"/>
</dbReference>
<dbReference type="EMBL" id="LQPC01000002">
    <property type="protein sequence ID" value="ORV93094.1"/>
    <property type="molecule type" value="Genomic_DNA"/>
</dbReference>
<dbReference type="GO" id="GO:0003995">
    <property type="term" value="F:acyl-CoA dehydrogenase activity"/>
    <property type="evidence" value="ECO:0007669"/>
    <property type="project" value="TreeGrafter"/>
</dbReference>
<comment type="similarity">
    <text evidence="4">Belongs to the HpaH/HsaA monooxygenase family.</text>
</comment>
<gene>
    <name evidence="7" type="ORF">AWC12_01490</name>
</gene>
<dbReference type="PIRSF" id="PIRSF016578">
    <property type="entry name" value="HsaA"/>
    <property type="match status" value="1"/>
</dbReference>
<dbReference type="InterPro" id="IPR009100">
    <property type="entry name" value="AcylCoA_DH/oxidase_NM_dom_sf"/>
</dbReference>
<dbReference type="InterPro" id="IPR046373">
    <property type="entry name" value="Acyl-CoA_Oxase/DH_mid-dom_sf"/>
</dbReference>
<evidence type="ECO:0000256" key="1">
    <source>
        <dbReference type="ARBA" id="ARBA00022630"/>
    </source>
</evidence>
<dbReference type="SUPFAM" id="SSF56645">
    <property type="entry name" value="Acyl-CoA dehydrogenase NM domain-like"/>
    <property type="match status" value="1"/>
</dbReference>
<dbReference type="InterPro" id="IPR036250">
    <property type="entry name" value="AcylCo_DH-like_C"/>
</dbReference>
<protein>
    <submittedName>
        <fullName evidence="7">Acyl-CoA dehydrogenase</fullName>
    </submittedName>
</protein>
<dbReference type="GO" id="GO:0005737">
    <property type="term" value="C:cytoplasm"/>
    <property type="evidence" value="ECO:0007669"/>
    <property type="project" value="TreeGrafter"/>
</dbReference>
<dbReference type="GO" id="GO:0033539">
    <property type="term" value="P:fatty acid beta-oxidation using acyl-CoA dehydrogenase"/>
    <property type="evidence" value="ECO:0007669"/>
    <property type="project" value="TreeGrafter"/>
</dbReference>
<evidence type="ECO:0000313" key="8">
    <source>
        <dbReference type="Proteomes" id="UP000193622"/>
    </source>
</evidence>
<dbReference type="Pfam" id="PF08028">
    <property type="entry name" value="Acyl-CoA_dh_2"/>
    <property type="match status" value="1"/>
</dbReference>
<reference evidence="7 8" key="1">
    <citation type="submission" date="2016-01" db="EMBL/GenBank/DDBJ databases">
        <title>The new phylogeny of the genus Mycobacterium.</title>
        <authorList>
            <person name="Tarcisio F."/>
            <person name="Conor M."/>
            <person name="Antonella G."/>
            <person name="Elisabetta G."/>
            <person name="Giulia F.S."/>
            <person name="Sara T."/>
            <person name="Anna F."/>
            <person name="Clotilde B."/>
            <person name="Roberto B."/>
            <person name="Veronica D.S."/>
            <person name="Fabio R."/>
            <person name="Monica P."/>
            <person name="Olivier J."/>
            <person name="Enrico T."/>
            <person name="Nicola S."/>
        </authorList>
    </citation>
    <scope>NUCLEOTIDE SEQUENCE [LARGE SCALE GENOMIC DNA]</scope>
    <source>
        <strain evidence="7 8">DSM 45541</strain>
    </source>
</reference>
<dbReference type="SUPFAM" id="SSF47203">
    <property type="entry name" value="Acyl-CoA dehydrogenase C-terminal domain-like"/>
    <property type="match status" value="1"/>
</dbReference>
<dbReference type="GO" id="GO:0016712">
    <property type="term" value="F:oxidoreductase activity, acting on paired donors, with incorporation or reduction of molecular oxygen, reduced flavin or flavoprotein as one donor, and incorporation of one atom of oxygen"/>
    <property type="evidence" value="ECO:0007669"/>
    <property type="project" value="TreeGrafter"/>
</dbReference>
<sequence length="392" mass="41815">MVTIATDQSPVTPEFVSRLADRAAEAERARRLPAATLADATESGLFDLLVPARYGGREAPFSAILDPVRQMAHGCASSAWTLGFYALHNWMLALFSEAAQSEGFATRPFLAPAPLAPTGRGIVCDGGIRLTGRWSWATGVMDGNWIMVGALCERSAGDPSSIVPVLALLPIDDARIEDVWHTDGMRGTGSNDVVIDDAFVPDHRLVHVADIYTGTAPGAALHQADTYRWPMVPALALLAAMPALGSAERAVEIYADRLAQRFLAYEGVMQKDKPVAAVHLGGAQVRLRALRSLLADTVGEIDAIVAAGDPVERPVRGRARVAAAHIVHESRAVIGELLGASGASAHFLDNPLQRLKRDVDVIVGHVIFDYDTSRELAGALTMGIKIPRTAMV</sequence>
<dbReference type="PANTHER" id="PTHR48083:SF19">
    <property type="entry name" value="FLAVIN-DEPENDENT MONOOXYGENASE, OXYGENASE SUBUNIT HSAA"/>
    <property type="match status" value="1"/>
</dbReference>
<dbReference type="Gene3D" id="1.20.140.10">
    <property type="entry name" value="Butyryl-CoA Dehydrogenase, subunit A, domain 3"/>
    <property type="match status" value="1"/>
</dbReference>
<dbReference type="PANTHER" id="PTHR48083">
    <property type="entry name" value="MEDIUM-CHAIN SPECIFIC ACYL-COA DEHYDROGENASE, MITOCHONDRIAL-RELATED"/>
    <property type="match status" value="1"/>
</dbReference>
<dbReference type="Gene3D" id="1.10.540.10">
    <property type="entry name" value="Acyl-CoA dehydrogenase/oxidase, N-terminal domain"/>
    <property type="match status" value="1"/>
</dbReference>
<dbReference type="GO" id="GO:0050660">
    <property type="term" value="F:flavin adenine dinucleotide binding"/>
    <property type="evidence" value="ECO:0007669"/>
    <property type="project" value="InterPro"/>
</dbReference>
<organism evidence="7 8">
    <name type="scientific">Mycolicibacterium iranicum</name>
    <name type="common">Mycobacterium iranicum</name>
    <dbReference type="NCBI Taxonomy" id="912594"/>
    <lineage>
        <taxon>Bacteria</taxon>
        <taxon>Bacillati</taxon>
        <taxon>Actinomycetota</taxon>
        <taxon>Actinomycetes</taxon>
        <taxon>Mycobacteriales</taxon>
        <taxon>Mycobacteriaceae</taxon>
        <taxon>Mycolicibacterium</taxon>
    </lineage>
</organism>
<dbReference type="RefSeq" id="WP_085171621.1">
    <property type="nucleotide sequence ID" value="NZ_LQPC01000002.1"/>
</dbReference>
<evidence type="ECO:0000256" key="3">
    <source>
        <dbReference type="ARBA" id="ARBA00023002"/>
    </source>
</evidence>
<evidence type="ECO:0000313" key="7">
    <source>
        <dbReference type="EMBL" id="ORV93094.1"/>
    </source>
</evidence>
<dbReference type="Gene3D" id="2.40.110.10">
    <property type="entry name" value="Butyryl-CoA Dehydrogenase, subunit A, domain 2"/>
    <property type="match status" value="1"/>
</dbReference>
<keyword evidence="3" id="KW-0560">Oxidoreductase</keyword>
<dbReference type="AlphaFoldDB" id="A0A1X1X2J4"/>
<proteinExistence type="inferred from homology"/>
<evidence type="ECO:0000259" key="6">
    <source>
        <dbReference type="Pfam" id="PF08028"/>
    </source>
</evidence>
<evidence type="ECO:0000256" key="2">
    <source>
        <dbReference type="ARBA" id="ARBA00022827"/>
    </source>
</evidence>
<dbReference type="Pfam" id="PF02771">
    <property type="entry name" value="Acyl-CoA_dh_N"/>
    <property type="match status" value="1"/>
</dbReference>
<evidence type="ECO:0000256" key="4">
    <source>
        <dbReference type="ARBA" id="ARBA00049661"/>
    </source>
</evidence>
<feature type="domain" description="Acyl-CoA dehydrogenase/oxidase N-terminal" evidence="5">
    <location>
        <begin position="18"/>
        <end position="102"/>
    </location>
</feature>
<name>A0A1X1X2J4_MYCIR</name>
<accession>A0A1X1X2J4</accession>
<dbReference type="InterPro" id="IPR050741">
    <property type="entry name" value="Acyl-CoA_dehydrogenase"/>
</dbReference>
<dbReference type="InterPro" id="IPR013786">
    <property type="entry name" value="AcylCoA_DH/ox_N"/>
</dbReference>
<keyword evidence="2" id="KW-0274">FAD</keyword>
<evidence type="ECO:0000259" key="5">
    <source>
        <dbReference type="Pfam" id="PF02771"/>
    </source>
</evidence>
<feature type="domain" description="Acyl-CoA dehydrogenase C-terminal" evidence="6">
    <location>
        <begin position="238"/>
        <end position="369"/>
    </location>
</feature>
<dbReference type="InterPro" id="IPR037069">
    <property type="entry name" value="AcylCoA_DH/ox_N_sf"/>
</dbReference>
<dbReference type="Proteomes" id="UP000193622">
    <property type="component" value="Unassembled WGS sequence"/>
</dbReference>